<evidence type="ECO:0000259" key="7">
    <source>
        <dbReference type="Pfam" id="PF04357"/>
    </source>
</evidence>
<dbReference type="RefSeq" id="WP_042243267.1">
    <property type="nucleotide sequence ID" value="NZ_BBNR01000007.1"/>
</dbReference>
<feature type="compositionally biased region" description="Polar residues" evidence="5">
    <location>
        <begin position="1438"/>
        <end position="1450"/>
    </location>
</feature>
<protein>
    <recommendedName>
        <fullName evidence="7">Translocation and assembly module TamB C-terminal domain-containing protein</fullName>
    </recommendedName>
</protein>
<dbReference type="EMBL" id="BBNS01000007">
    <property type="protein sequence ID" value="GAL70677.1"/>
    <property type="molecule type" value="Genomic_DNA"/>
</dbReference>
<evidence type="ECO:0000256" key="5">
    <source>
        <dbReference type="SAM" id="MobiDB-lite"/>
    </source>
</evidence>
<proteinExistence type="predicted"/>
<feature type="region of interest" description="Disordered" evidence="5">
    <location>
        <begin position="1438"/>
        <end position="1467"/>
    </location>
</feature>
<dbReference type="GO" id="GO:0009306">
    <property type="term" value="P:protein secretion"/>
    <property type="evidence" value="ECO:0007669"/>
    <property type="project" value="InterPro"/>
</dbReference>
<keyword evidence="4" id="KW-0472">Membrane</keyword>
<evidence type="ECO:0000256" key="2">
    <source>
        <dbReference type="ARBA" id="ARBA00022692"/>
    </source>
</evidence>
<keyword evidence="3" id="KW-1133">Transmembrane helix</keyword>
<evidence type="ECO:0000313" key="8">
    <source>
        <dbReference type="EMBL" id="GAL70677.1"/>
    </source>
</evidence>
<reference evidence="8 9" key="1">
    <citation type="journal article" date="2014" name="Genome Announc.">
        <title>Draft Genome Sequence of Marine Flavobacterium Jejuia pallidilutea Strain 11shimoA1 and Pigmentation Mutants.</title>
        <authorList>
            <person name="Takatani N."/>
            <person name="Nakanishi M."/>
            <person name="Meirelles P."/>
            <person name="Mino S."/>
            <person name="Suda W."/>
            <person name="Oshima K."/>
            <person name="Hattori M."/>
            <person name="Ohkuma M."/>
            <person name="Hosokawa M."/>
            <person name="Miyashita K."/>
            <person name="Thompson F.L."/>
            <person name="Niwa A."/>
            <person name="Sawabe T."/>
            <person name="Sawabe T."/>
        </authorList>
    </citation>
    <scope>NUCLEOTIDE SEQUENCE [LARGE SCALE GENOMIC DNA]</scope>
    <source>
        <strain evidence="9">JCM19302</strain>
    </source>
</reference>
<dbReference type="GO" id="GO:0005886">
    <property type="term" value="C:plasma membrane"/>
    <property type="evidence" value="ECO:0007669"/>
    <property type="project" value="InterPro"/>
</dbReference>
<feature type="signal peptide" evidence="6">
    <location>
        <begin position="1"/>
        <end position="17"/>
    </location>
</feature>
<evidence type="ECO:0000256" key="6">
    <source>
        <dbReference type="SAM" id="SignalP"/>
    </source>
</evidence>
<dbReference type="Pfam" id="PF04357">
    <property type="entry name" value="TamB"/>
    <property type="match status" value="1"/>
</dbReference>
<evidence type="ECO:0000256" key="3">
    <source>
        <dbReference type="ARBA" id="ARBA00022989"/>
    </source>
</evidence>
<keyword evidence="2" id="KW-0812">Transmembrane</keyword>
<feature type="domain" description="Translocation and assembly module TamB C-terminal" evidence="7">
    <location>
        <begin position="996"/>
        <end position="1421"/>
    </location>
</feature>
<evidence type="ECO:0000256" key="1">
    <source>
        <dbReference type="ARBA" id="ARBA00004167"/>
    </source>
</evidence>
<gene>
    <name evidence="8" type="ORF">JCM19302_2399</name>
</gene>
<comment type="caution">
    <text evidence="8">The sequence shown here is derived from an EMBL/GenBank/DDBJ whole genome shotgun (WGS) entry which is preliminary data.</text>
</comment>
<comment type="subcellular location">
    <subcellularLocation>
        <location evidence="1">Membrane</location>
        <topology evidence="1">Single-pass membrane protein</topology>
    </subcellularLocation>
</comment>
<keyword evidence="6" id="KW-0732">Signal</keyword>
<sequence>MLFIILVLILSIPSVQTNLGNYATERLNQEFKTNINIEKVGLQFNGDVELKNIYVEDFKQDTLINIQELNTSILSFSNLMNGQLVFGDIDIMDLVFNIKTYKGYQETNLDVFVAKLEGDNPKEGEGSFLLSSSDVTIYNSTFRLLDENRETTKVLEFNDLNINATNFLINGSDVSTRINTLSFNDSRGVAVKNLMTNFKYTLSSMTFDKLEVKTENSVLKGNLKFYYKREDLQFFTDKVTLEASFKDSNVLMDELNTFYNEFGKNQHTKFSVNLSGTLNDLEAKNLELTTSTNTKVYGNIDFKNLFSKATNDFLMNGEFTNLTSTYKDLKALLPNVLGAAIPSSFDRLGKFKITGNSQITASKVDADIKMDTELGFVNSNLHITKINDIDNASYKGRIVLDTFNLGTFIEEPKVGQVSLDLDVNGHGFIAETIDTEIKGDIFQLNYNNYDYNKTQVSGKIRNKIFDGILLVNDENLKLKFNGLIDYSEVINKYDFEAEVDYADLNKLNFVKKDSISIFKSTVNMNMNSSSLDDAYGRITFRNTSYKNEHDTYNFKSFKIASRFQEKTRYVDIDSPDIIEGGINGEFAVRDIVKLLENSIGNIYTNYKPYAVADNQRINFNFKIYNKIIEVLYPEVELGKNTFIRGSIHSDANKFKLTFKSPQINLLDNFVKDIELQVDNSNPLFNTYVEVDSINTKYYNASKFSLINVTVNDTLFMRSEFSGGKRNNDKFNLSFYHTINKENNSVIGFKTSDVTVKDYKWYINGGDDKFNKISFTKDLSSIEIDRLNINHGKEEVTLSGFIKDSTEKDLKLKFKDVRLSKIIPDIDSLKLNGRVNGKLDILQQNGSYLPNSTVVVDNFKVNDFYLGDFNAKIIGNEDLTSYNVDVSIKDDIKQSFNAVGDIKVRGKSTSINVDLGFDRFNLSPLNPLLSGVLSNIRGDASGEATIVGDLKRPDIVGTLTLNGGGFTIPYLNVDYQFNDNVKVGLEQQSFLFSDVQLTDTKYNSKAELNGKLSHNNLSDWRLGLGLSTDRLLVLDTKAAEESLYYGTGFVGGTASIYGPTEELVISVVGETKKGTVFKIPLSDTESFGDNSFIHFITPEQKEAREKGEDFVLEDVEGLELDFDLDVTQDAELEIIINKETGHALKGRGVGGLLVEINTNGKFDMWGDFSVFEGVYNFAYGGLVQKQFIVQPGGTVAWEGDPLKAQINMLATYRTQTNPSPLLDNPINRSIPVELNITLNGDLERPVPSFDFEFPNANSTIKSELQYRLDSDAEKENQALYFLATGGSFQSRGSGELNVSGTIAERLNGIVNGIFTSEDGKINFGFNYEAGQNRPDYQTDDRVVATFQTQINDKVFFNGSVGVPVGGAGETQTVIAGDLEINFLLNEDGTLSAKVFNRENNIQSFGQNVGYTQGVGLSYNVDFDTFKELIRNLFKKNTEQQTIPKENNQAQETEALPSFISVKSSKKEG</sequence>
<name>A0A090WTD8_9FLAO</name>
<dbReference type="InterPro" id="IPR007452">
    <property type="entry name" value="TamB_C"/>
</dbReference>
<accession>A0A090WTD8</accession>
<dbReference type="OrthoDB" id="680700at2"/>
<dbReference type="Proteomes" id="UP000029646">
    <property type="component" value="Unassembled WGS sequence"/>
</dbReference>
<evidence type="ECO:0000256" key="4">
    <source>
        <dbReference type="ARBA" id="ARBA00023136"/>
    </source>
</evidence>
<feature type="chain" id="PRO_5001868559" description="Translocation and assembly module TamB C-terminal domain-containing protein" evidence="6">
    <location>
        <begin position="18"/>
        <end position="1467"/>
    </location>
</feature>
<organism evidence="8 9">
    <name type="scientific">Jejuia pallidilutea</name>
    <dbReference type="NCBI Taxonomy" id="504487"/>
    <lineage>
        <taxon>Bacteria</taxon>
        <taxon>Pseudomonadati</taxon>
        <taxon>Bacteroidota</taxon>
        <taxon>Flavobacteriia</taxon>
        <taxon>Flavobacteriales</taxon>
        <taxon>Flavobacteriaceae</taxon>
        <taxon>Jejuia</taxon>
    </lineage>
</organism>
<evidence type="ECO:0000313" key="9">
    <source>
        <dbReference type="Proteomes" id="UP000029646"/>
    </source>
</evidence>